<comment type="caution">
    <text evidence="1">The sequence shown here is derived from an EMBL/GenBank/DDBJ whole genome shotgun (WGS) entry which is preliminary data.</text>
</comment>
<keyword evidence="2" id="KW-1185">Reference proteome</keyword>
<evidence type="ECO:0000313" key="1">
    <source>
        <dbReference type="EMBL" id="MDW8550275.1"/>
    </source>
</evidence>
<organism evidence="1 2">
    <name type="scientific">Epilithonimonas ginsengisoli</name>
    <dbReference type="NCBI Taxonomy" id="1245592"/>
    <lineage>
        <taxon>Bacteria</taxon>
        <taxon>Pseudomonadati</taxon>
        <taxon>Bacteroidota</taxon>
        <taxon>Flavobacteriia</taxon>
        <taxon>Flavobacteriales</taxon>
        <taxon>Weeksellaceae</taxon>
        <taxon>Chryseobacterium group</taxon>
        <taxon>Epilithonimonas</taxon>
    </lineage>
</organism>
<evidence type="ECO:0000313" key="2">
    <source>
        <dbReference type="Proteomes" id="UP001204439"/>
    </source>
</evidence>
<reference evidence="1 2" key="1">
    <citation type="submission" date="2023-11" db="EMBL/GenBank/DDBJ databases">
        <title>First isolation, identification, and characterization of non-pathogenic Epilithonimonas ginsengisoli isolated from diseased farmed rainbow trout (Oncorhynchus mykiss) in Chile.</title>
        <authorList>
            <person name="Miranda C.D."/>
            <person name="Irgang R."/>
            <person name="Concha C."/>
            <person name="Rojas R."/>
            <person name="Avendano R."/>
        </authorList>
    </citation>
    <scope>NUCLEOTIDE SEQUENCE [LARGE SCALE GENOMIC DNA]</scope>
    <source>
        <strain evidence="1 2">FP99</strain>
    </source>
</reference>
<accession>A0ABU4JKP0</accession>
<name>A0ABU4JKP0_9FLAO</name>
<sequence length="266" mass="30697">MKNTLTPALFFLMISFVFCLQSCKKEKKYELENIPKSEIEKTEDSVNSITVSVEMLEKTLQYSITVEKIDSLQYYSVKKKTAPKKKIIAKITDINEAKKLLKGIVEFDENKDFGANPGVKKIHFRNGKKYENNGDFDYSFFIAYYPQEDILLCEGGHASDVSFNLKNGKETEETGNPDVFVFSPKENFRLNGHFGGQQCSSYFIQKSINNEYVKVIQLDEEFEKLTKIWLCIIGDSFWADEKTLFLTEDSNFGVNTKFFKVKIVEK</sequence>
<dbReference type="Proteomes" id="UP001204439">
    <property type="component" value="Unassembled WGS sequence"/>
</dbReference>
<protein>
    <recommendedName>
        <fullName evidence="3">Lipoprotein</fullName>
    </recommendedName>
</protein>
<proteinExistence type="predicted"/>
<gene>
    <name evidence="1" type="ORF">NG800_015210</name>
</gene>
<dbReference type="EMBL" id="JAMXLT020000028">
    <property type="protein sequence ID" value="MDW8550275.1"/>
    <property type="molecule type" value="Genomic_DNA"/>
</dbReference>
<dbReference type="RefSeq" id="WP_131797832.1">
    <property type="nucleotide sequence ID" value="NZ_JAMXLT020000028.1"/>
</dbReference>
<evidence type="ECO:0008006" key="3">
    <source>
        <dbReference type="Google" id="ProtNLM"/>
    </source>
</evidence>